<evidence type="ECO:0000313" key="2">
    <source>
        <dbReference type="Proteomes" id="UP000014254"/>
    </source>
</evidence>
<dbReference type="Proteomes" id="UP000014254">
    <property type="component" value="Unassembled WGS sequence"/>
</dbReference>
<gene>
    <name evidence="1" type="ORF">HMPREF1544_10446</name>
</gene>
<name>S2J3U8_MUCC1</name>
<evidence type="ECO:0000313" key="1">
    <source>
        <dbReference type="EMBL" id="EPB82787.1"/>
    </source>
</evidence>
<sequence length="73" mass="8053">CNHIYVLSTFIHGSPQSTGYCRVYSPYLGALVQKLKGESWPILYIPYQTEAQVQGDAGGVLSWGIITAEEPSY</sequence>
<dbReference type="AlphaFoldDB" id="S2J3U8"/>
<dbReference type="InParanoid" id="S2J3U8"/>
<dbReference type="VEuPathDB" id="FungiDB:HMPREF1544_10446"/>
<feature type="non-terminal residue" evidence="1">
    <location>
        <position position="1"/>
    </location>
</feature>
<protein>
    <submittedName>
        <fullName evidence="1">Uncharacterized protein</fullName>
    </submittedName>
</protein>
<organism evidence="1 2">
    <name type="scientific">Mucor circinelloides f. circinelloides (strain 1006PhL)</name>
    <name type="common">Mucormycosis agent</name>
    <name type="synonym">Calyptromyces circinelloides</name>
    <dbReference type="NCBI Taxonomy" id="1220926"/>
    <lineage>
        <taxon>Eukaryota</taxon>
        <taxon>Fungi</taxon>
        <taxon>Fungi incertae sedis</taxon>
        <taxon>Mucoromycota</taxon>
        <taxon>Mucoromycotina</taxon>
        <taxon>Mucoromycetes</taxon>
        <taxon>Mucorales</taxon>
        <taxon>Mucorineae</taxon>
        <taxon>Mucoraceae</taxon>
        <taxon>Mucor</taxon>
    </lineage>
</organism>
<dbReference type="OrthoDB" id="10505313at2759"/>
<proteinExistence type="predicted"/>
<accession>S2J3U8</accession>
<reference evidence="2" key="1">
    <citation type="submission" date="2013-05" db="EMBL/GenBank/DDBJ databases">
        <title>The Genome sequence of Mucor circinelloides f. circinelloides 1006PhL.</title>
        <authorList>
            <consortium name="The Broad Institute Genomics Platform"/>
            <person name="Cuomo C."/>
            <person name="Earl A."/>
            <person name="Findley K."/>
            <person name="Lee S.C."/>
            <person name="Walker B."/>
            <person name="Young S."/>
            <person name="Zeng Q."/>
            <person name="Gargeya S."/>
            <person name="Fitzgerald M."/>
            <person name="Haas B."/>
            <person name="Abouelleil A."/>
            <person name="Allen A.W."/>
            <person name="Alvarado L."/>
            <person name="Arachchi H.M."/>
            <person name="Berlin A.M."/>
            <person name="Chapman S.B."/>
            <person name="Gainer-Dewar J."/>
            <person name="Goldberg J."/>
            <person name="Griggs A."/>
            <person name="Gujja S."/>
            <person name="Hansen M."/>
            <person name="Howarth C."/>
            <person name="Imamovic A."/>
            <person name="Ireland A."/>
            <person name="Larimer J."/>
            <person name="McCowan C."/>
            <person name="Murphy C."/>
            <person name="Pearson M."/>
            <person name="Poon T.W."/>
            <person name="Priest M."/>
            <person name="Roberts A."/>
            <person name="Saif S."/>
            <person name="Shea T."/>
            <person name="Sisk P."/>
            <person name="Sykes S."/>
            <person name="Wortman J."/>
            <person name="Nusbaum C."/>
            <person name="Birren B."/>
        </authorList>
    </citation>
    <scope>NUCLEOTIDE SEQUENCE [LARGE SCALE GENOMIC DNA]</scope>
    <source>
        <strain evidence="2">1006PhL</strain>
    </source>
</reference>
<dbReference type="EMBL" id="KE124098">
    <property type="protein sequence ID" value="EPB82787.1"/>
    <property type="molecule type" value="Genomic_DNA"/>
</dbReference>
<keyword evidence="2" id="KW-1185">Reference proteome</keyword>